<comment type="caution">
    <text evidence="1">The sequence shown here is derived from an EMBL/GenBank/DDBJ whole genome shotgun (WGS) entry which is preliminary data.</text>
</comment>
<evidence type="ECO:0000313" key="2">
    <source>
        <dbReference type="Proteomes" id="UP000324222"/>
    </source>
</evidence>
<name>A0A5B7CVQ0_PORTR</name>
<protein>
    <submittedName>
        <fullName evidence="1">Uncharacterized protein</fullName>
    </submittedName>
</protein>
<dbReference type="AlphaFoldDB" id="A0A5B7CVQ0"/>
<accession>A0A5B7CVQ0</accession>
<dbReference type="Proteomes" id="UP000324222">
    <property type="component" value="Unassembled WGS sequence"/>
</dbReference>
<gene>
    <name evidence="1" type="ORF">E2C01_005688</name>
</gene>
<reference evidence="1 2" key="1">
    <citation type="submission" date="2019-05" db="EMBL/GenBank/DDBJ databases">
        <title>Another draft genome of Portunus trituberculatus and its Hox gene families provides insights of decapod evolution.</title>
        <authorList>
            <person name="Jeong J.-H."/>
            <person name="Song I."/>
            <person name="Kim S."/>
            <person name="Choi T."/>
            <person name="Kim D."/>
            <person name="Ryu S."/>
            <person name="Kim W."/>
        </authorList>
    </citation>
    <scope>NUCLEOTIDE SEQUENCE [LARGE SCALE GENOMIC DNA]</scope>
    <source>
        <tissue evidence="1">Muscle</tissue>
    </source>
</reference>
<dbReference type="EMBL" id="VSRR010000248">
    <property type="protein sequence ID" value="MPC12971.1"/>
    <property type="molecule type" value="Genomic_DNA"/>
</dbReference>
<proteinExistence type="predicted"/>
<evidence type="ECO:0000313" key="1">
    <source>
        <dbReference type="EMBL" id="MPC12971.1"/>
    </source>
</evidence>
<sequence>MSPGHRTGILHTLTIHRQHARNKRSLLKSQPSTSTIITTAKTTTEMNTELLRTNQPTNQQTTIDDNISHTYLLHRRPEANN</sequence>
<keyword evidence="2" id="KW-1185">Reference proteome</keyword>
<organism evidence="1 2">
    <name type="scientific">Portunus trituberculatus</name>
    <name type="common">Swimming crab</name>
    <name type="synonym">Neptunus trituberculatus</name>
    <dbReference type="NCBI Taxonomy" id="210409"/>
    <lineage>
        <taxon>Eukaryota</taxon>
        <taxon>Metazoa</taxon>
        <taxon>Ecdysozoa</taxon>
        <taxon>Arthropoda</taxon>
        <taxon>Crustacea</taxon>
        <taxon>Multicrustacea</taxon>
        <taxon>Malacostraca</taxon>
        <taxon>Eumalacostraca</taxon>
        <taxon>Eucarida</taxon>
        <taxon>Decapoda</taxon>
        <taxon>Pleocyemata</taxon>
        <taxon>Brachyura</taxon>
        <taxon>Eubrachyura</taxon>
        <taxon>Portunoidea</taxon>
        <taxon>Portunidae</taxon>
        <taxon>Portuninae</taxon>
        <taxon>Portunus</taxon>
    </lineage>
</organism>